<dbReference type="EMBL" id="HBUF01317317">
    <property type="protein sequence ID" value="CAG6694288.1"/>
    <property type="molecule type" value="Transcribed_RNA"/>
</dbReference>
<evidence type="ECO:0000313" key="1">
    <source>
        <dbReference type="EMBL" id="CAG6694288.1"/>
    </source>
</evidence>
<reference evidence="1" key="1">
    <citation type="submission" date="2021-05" db="EMBL/GenBank/DDBJ databases">
        <authorList>
            <person name="Alioto T."/>
            <person name="Alioto T."/>
            <person name="Gomez Garrido J."/>
        </authorList>
    </citation>
    <scope>NUCLEOTIDE SEQUENCE</scope>
</reference>
<name>A0A8D8XEJ9_9HEMI</name>
<organism evidence="1">
    <name type="scientific">Cacopsylla melanoneura</name>
    <dbReference type="NCBI Taxonomy" id="428564"/>
    <lineage>
        <taxon>Eukaryota</taxon>
        <taxon>Metazoa</taxon>
        <taxon>Ecdysozoa</taxon>
        <taxon>Arthropoda</taxon>
        <taxon>Hexapoda</taxon>
        <taxon>Insecta</taxon>
        <taxon>Pterygota</taxon>
        <taxon>Neoptera</taxon>
        <taxon>Paraneoptera</taxon>
        <taxon>Hemiptera</taxon>
        <taxon>Sternorrhyncha</taxon>
        <taxon>Psylloidea</taxon>
        <taxon>Psyllidae</taxon>
        <taxon>Psyllinae</taxon>
        <taxon>Cacopsylla</taxon>
    </lineage>
</organism>
<accession>A0A8D8XEJ9</accession>
<sequence>MVKSKSRKSLMPSEITQRSSLKPCPVSLNLSSLVLVFPNTRTGHGHAAGLLHRVPPIMGTRLTIQRFLLVGPPRPSVIGFNGRTFQLKDALVRPVVVEVEKVDMVKARAFCAQVDIAIAAVQAISCRLTVHPKTLPSNMFKVKIHAAPECWRQEDDSGKLKDGIFQQLQQVLRAGVGAALKQIHAALKHRRLKALRNQSQQRPKQ</sequence>
<protein>
    <submittedName>
        <fullName evidence="1">Uncharacterized protein</fullName>
    </submittedName>
</protein>
<dbReference type="AlphaFoldDB" id="A0A8D8XEJ9"/>
<proteinExistence type="predicted"/>